<dbReference type="GO" id="GO:0004400">
    <property type="term" value="F:histidinol-phosphate transaminase activity"/>
    <property type="evidence" value="ECO:0007669"/>
    <property type="project" value="UniProtKB-EC"/>
</dbReference>
<evidence type="ECO:0000256" key="3">
    <source>
        <dbReference type="ARBA" id="ARBA00011738"/>
    </source>
</evidence>
<evidence type="ECO:0000256" key="7">
    <source>
        <dbReference type="ARBA" id="ARBA00023102"/>
    </source>
</evidence>
<comment type="catalytic activity">
    <reaction evidence="8 9">
        <text>L-histidinol phosphate + 2-oxoglutarate = 3-(imidazol-4-yl)-2-oxopropyl phosphate + L-glutamate</text>
        <dbReference type="Rhea" id="RHEA:23744"/>
        <dbReference type="ChEBI" id="CHEBI:16810"/>
        <dbReference type="ChEBI" id="CHEBI:29985"/>
        <dbReference type="ChEBI" id="CHEBI:57766"/>
        <dbReference type="ChEBI" id="CHEBI:57980"/>
        <dbReference type="EC" id="2.6.1.9"/>
    </reaction>
</comment>
<evidence type="ECO:0000256" key="4">
    <source>
        <dbReference type="ARBA" id="ARBA00022576"/>
    </source>
</evidence>
<dbReference type="EMBL" id="JAGIKX010000001">
    <property type="protein sequence ID" value="MBP2256377.1"/>
    <property type="molecule type" value="Genomic_DNA"/>
</dbReference>
<dbReference type="Gene3D" id="3.40.640.10">
    <property type="entry name" value="Type I PLP-dependent aspartate aminotransferase-like (Major domain)"/>
    <property type="match status" value="1"/>
</dbReference>
<dbReference type="PROSITE" id="PS00599">
    <property type="entry name" value="AA_TRANSFER_CLASS_2"/>
    <property type="match status" value="1"/>
</dbReference>
<evidence type="ECO:0000256" key="5">
    <source>
        <dbReference type="ARBA" id="ARBA00022679"/>
    </source>
</evidence>
<dbReference type="InterPro" id="IPR001917">
    <property type="entry name" value="Aminotrans_II_pyridoxalP_BS"/>
</dbReference>
<keyword evidence="6 9" id="KW-0663">Pyridoxal phosphate</keyword>
<dbReference type="HAMAP" id="MF_01023">
    <property type="entry name" value="HisC_aminotrans_2"/>
    <property type="match status" value="1"/>
</dbReference>
<dbReference type="InterPro" id="IPR015422">
    <property type="entry name" value="PyrdxlP-dep_Trfase_small"/>
</dbReference>
<evidence type="ECO:0000313" key="12">
    <source>
        <dbReference type="EMBL" id="MBP2256377.1"/>
    </source>
</evidence>
<keyword evidence="9" id="KW-0028">Amino-acid biosynthesis</keyword>
<feature type="domain" description="Aminotransferase class I/classII large" evidence="11">
    <location>
        <begin position="32"/>
        <end position="351"/>
    </location>
</feature>
<feature type="region of interest" description="Disordered" evidence="10">
    <location>
        <begin position="1"/>
        <end position="20"/>
    </location>
</feature>
<evidence type="ECO:0000259" key="11">
    <source>
        <dbReference type="Pfam" id="PF00155"/>
    </source>
</evidence>
<evidence type="ECO:0000313" key="13">
    <source>
        <dbReference type="Proteomes" id="UP001519294"/>
    </source>
</evidence>
<comment type="caution">
    <text evidence="12">The sequence shown here is derived from an EMBL/GenBank/DDBJ whole genome shotgun (WGS) entry which is preliminary data.</text>
</comment>
<dbReference type="CDD" id="cd00609">
    <property type="entry name" value="AAT_like"/>
    <property type="match status" value="1"/>
</dbReference>
<dbReference type="InterPro" id="IPR015424">
    <property type="entry name" value="PyrdxlP-dep_Trfase"/>
</dbReference>
<name>A0ABS4S4E9_9BACI</name>
<dbReference type="Pfam" id="PF00155">
    <property type="entry name" value="Aminotran_1_2"/>
    <property type="match status" value="1"/>
</dbReference>
<keyword evidence="5 9" id="KW-0808">Transferase</keyword>
<organism evidence="12 13">
    <name type="scientific">Virgibacillus alimentarius</name>
    <dbReference type="NCBI Taxonomy" id="698769"/>
    <lineage>
        <taxon>Bacteria</taxon>
        <taxon>Bacillati</taxon>
        <taxon>Bacillota</taxon>
        <taxon>Bacilli</taxon>
        <taxon>Bacillales</taxon>
        <taxon>Bacillaceae</taxon>
        <taxon>Virgibacillus</taxon>
    </lineage>
</organism>
<dbReference type="PANTHER" id="PTHR43643:SF3">
    <property type="entry name" value="HISTIDINOL-PHOSPHATE AMINOTRANSFERASE"/>
    <property type="match status" value="1"/>
</dbReference>
<dbReference type="NCBIfam" id="TIGR01141">
    <property type="entry name" value="hisC"/>
    <property type="match status" value="1"/>
</dbReference>
<sequence>MMKSKHALKKLTPYQQGKQTEEVKREYGLDRIIKLASNENPFGYSDQVKNSLSLDHGLNTYPDGHTSELRNALAKKLNVEEDQIIFGGGSDELIQIISRAFLYPGVNTVMAAPTFPQYKHNATIEGATIKEIPTLDGYHDLKGMLQAIDENTSVVWLCTPNNPTGSLIPKEELYDFMNKCPKHVLVVLDEAYFEYVETEFDSKIIEHFSDFPNLISLRTFSKAYGLAGLRIGYGIANKELIAKLEVARGPFNTSSLAQKAALIALSDDEFIEETVQRNKAIRENLQQFLKDLGWHSYDSQTNFILITTPIDGEEMFNYLLERGYIVRPVKVLEDSNKIRVTIGSEEEMDIFKDLLQHLHSSVSKEIKS</sequence>
<evidence type="ECO:0000256" key="1">
    <source>
        <dbReference type="ARBA" id="ARBA00001933"/>
    </source>
</evidence>
<keyword evidence="4 9" id="KW-0032">Aminotransferase</keyword>
<dbReference type="Gene3D" id="3.90.1150.10">
    <property type="entry name" value="Aspartate Aminotransferase, domain 1"/>
    <property type="match status" value="1"/>
</dbReference>
<evidence type="ECO:0000256" key="6">
    <source>
        <dbReference type="ARBA" id="ARBA00022898"/>
    </source>
</evidence>
<feature type="modified residue" description="N6-(pyridoxal phosphate)lysine" evidence="9">
    <location>
        <position position="222"/>
    </location>
</feature>
<dbReference type="PANTHER" id="PTHR43643">
    <property type="entry name" value="HISTIDINOL-PHOSPHATE AMINOTRANSFERASE 2"/>
    <property type="match status" value="1"/>
</dbReference>
<dbReference type="SUPFAM" id="SSF53383">
    <property type="entry name" value="PLP-dependent transferases"/>
    <property type="match status" value="1"/>
</dbReference>
<keyword evidence="7 9" id="KW-0368">Histidine biosynthesis</keyword>
<gene>
    <name evidence="9" type="primary">hisC</name>
    <name evidence="12" type="ORF">J2Z81_000309</name>
</gene>
<comment type="pathway">
    <text evidence="2 9">Amino-acid biosynthesis; L-histidine biosynthesis; L-histidine from 5-phospho-alpha-D-ribose 1-diphosphate: step 7/9.</text>
</comment>
<dbReference type="InterPro" id="IPR004839">
    <property type="entry name" value="Aminotransferase_I/II_large"/>
</dbReference>
<dbReference type="InterPro" id="IPR005861">
    <property type="entry name" value="HisP_aminotrans"/>
</dbReference>
<protein>
    <recommendedName>
        <fullName evidence="9">Histidinol-phosphate aminotransferase</fullName>
        <ecNumber evidence="9">2.6.1.9</ecNumber>
    </recommendedName>
    <alternativeName>
        <fullName evidence="9">Imidazole acetol-phosphate transaminase</fullName>
    </alternativeName>
</protein>
<accession>A0ABS4S4E9</accession>
<evidence type="ECO:0000256" key="2">
    <source>
        <dbReference type="ARBA" id="ARBA00005011"/>
    </source>
</evidence>
<dbReference type="InterPro" id="IPR050106">
    <property type="entry name" value="HistidinolP_aminotransfase"/>
</dbReference>
<comment type="cofactor">
    <cofactor evidence="1 9">
        <name>pyridoxal 5'-phosphate</name>
        <dbReference type="ChEBI" id="CHEBI:597326"/>
    </cofactor>
</comment>
<comment type="subunit">
    <text evidence="3 9">Homodimer.</text>
</comment>
<dbReference type="Proteomes" id="UP001519294">
    <property type="component" value="Unassembled WGS sequence"/>
</dbReference>
<dbReference type="EC" id="2.6.1.9" evidence="9"/>
<evidence type="ECO:0000256" key="9">
    <source>
        <dbReference type="HAMAP-Rule" id="MF_01023"/>
    </source>
</evidence>
<evidence type="ECO:0000256" key="8">
    <source>
        <dbReference type="ARBA" id="ARBA00047481"/>
    </source>
</evidence>
<dbReference type="InterPro" id="IPR015421">
    <property type="entry name" value="PyrdxlP-dep_Trfase_major"/>
</dbReference>
<keyword evidence="13" id="KW-1185">Reference proteome</keyword>
<evidence type="ECO:0000256" key="10">
    <source>
        <dbReference type="SAM" id="MobiDB-lite"/>
    </source>
</evidence>
<proteinExistence type="inferred from homology"/>
<comment type="similarity">
    <text evidence="9">Belongs to the class-II pyridoxal-phosphate-dependent aminotransferase family. Histidinol-phosphate aminotransferase subfamily.</text>
</comment>
<reference evidence="12 13" key="1">
    <citation type="submission" date="2021-03" db="EMBL/GenBank/DDBJ databases">
        <title>Genomic Encyclopedia of Type Strains, Phase IV (KMG-IV): sequencing the most valuable type-strain genomes for metagenomic binning, comparative biology and taxonomic classification.</title>
        <authorList>
            <person name="Goeker M."/>
        </authorList>
    </citation>
    <scope>NUCLEOTIDE SEQUENCE [LARGE SCALE GENOMIC DNA]</scope>
    <source>
        <strain evidence="12 13">DSM 25790</strain>
    </source>
</reference>